<dbReference type="KEGG" id="svo:SVI_2855"/>
<protein>
    <recommendedName>
        <fullName evidence="1">Integrase catalytic domain-containing protein</fullName>
    </recommendedName>
</protein>
<dbReference type="PANTHER" id="PTHR46889:SF4">
    <property type="entry name" value="TRANSPOSASE INSO FOR INSERTION SEQUENCE ELEMENT IS911B-RELATED"/>
    <property type="match status" value="1"/>
</dbReference>
<gene>
    <name evidence="2" type="ordered locus">SVI_2855</name>
</gene>
<feature type="domain" description="Integrase catalytic" evidence="1">
    <location>
        <begin position="1"/>
        <end position="55"/>
    </location>
</feature>
<evidence type="ECO:0000259" key="1">
    <source>
        <dbReference type="PROSITE" id="PS50994"/>
    </source>
</evidence>
<dbReference type="eggNOG" id="COG2801">
    <property type="taxonomic scope" value="Bacteria"/>
</dbReference>
<organism evidence="2 3">
    <name type="scientific">Shewanella violacea (strain JCM 10179 / CIP 106290 / LMG 19151 / DSS12)</name>
    <dbReference type="NCBI Taxonomy" id="637905"/>
    <lineage>
        <taxon>Bacteria</taxon>
        <taxon>Pseudomonadati</taxon>
        <taxon>Pseudomonadota</taxon>
        <taxon>Gammaproteobacteria</taxon>
        <taxon>Alteromonadales</taxon>
        <taxon>Shewanellaceae</taxon>
        <taxon>Shewanella</taxon>
    </lineage>
</organism>
<reference evidence="3" key="1">
    <citation type="journal article" date="2010" name="Mol. Biosyst.">
        <title>Complete genome sequence and comparative analysis of Shewanella violacea, a psychrophilic and piezophilic bacterium from deep sea floor sediments.</title>
        <authorList>
            <person name="Aono E."/>
            <person name="Baba T."/>
            <person name="Ara T."/>
            <person name="Nishi T."/>
            <person name="Nakamichi T."/>
            <person name="Inamoto E."/>
            <person name="Toyonaga H."/>
            <person name="Hasegawa M."/>
            <person name="Takai Y."/>
            <person name="Okumura Y."/>
            <person name="Baba M."/>
            <person name="Tomita M."/>
            <person name="Kato C."/>
            <person name="Oshima T."/>
            <person name="Nakasone K."/>
            <person name="Mori H."/>
        </authorList>
    </citation>
    <scope>NUCLEOTIDE SEQUENCE [LARGE SCALE GENOMIC DNA]</scope>
    <source>
        <strain evidence="3">JCM 10179 / CIP 106290 / LMG 19151 / DSS12</strain>
    </source>
</reference>
<dbReference type="GO" id="GO:0003676">
    <property type="term" value="F:nucleic acid binding"/>
    <property type="evidence" value="ECO:0007669"/>
    <property type="project" value="InterPro"/>
</dbReference>
<dbReference type="InterPro" id="IPR001584">
    <property type="entry name" value="Integrase_cat-core"/>
</dbReference>
<dbReference type="Proteomes" id="UP000002350">
    <property type="component" value="Chromosome"/>
</dbReference>
<accession>D4ZMC7</accession>
<keyword evidence="3" id="KW-1185">Reference proteome</keyword>
<sequence>MLYSDVGSQYTSKQYQKLLSKHGIVASMSSVGACLDKAVVKRFFGSLKHGWRAYS</sequence>
<dbReference type="InterPro" id="IPR012337">
    <property type="entry name" value="RNaseH-like_sf"/>
</dbReference>
<dbReference type="Gene3D" id="3.30.420.10">
    <property type="entry name" value="Ribonuclease H-like superfamily/Ribonuclease H"/>
    <property type="match status" value="1"/>
</dbReference>
<dbReference type="OrthoDB" id="6321985at2"/>
<dbReference type="InterPro" id="IPR050900">
    <property type="entry name" value="Transposase_IS3/IS150/IS904"/>
</dbReference>
<proteinExistence type="predicted"/>
<dbReference type="PANTHER" id="PTHR46889">
    <property type="entry name" value="TRANSPOSASE INSF FOR INSERTION SEQUENCE IS3B-RELATED"/>
    <property type="match status" value="1"/>
</dbReference>
<dbReference type="SUPFAM" id="SSF53098">
    <property type="entry name" value="Ribonuclease H-like"/>
    <property type="match status" value="1"/>
</dbReference>
<dbReference type="GO" id="GO:0015074">
    <property type="term" value="P:DNA integration"/>
    <property type="evidence" value="ECO:0007669"/>
    <property type="project" value="InterPro"/>
</dbReference>
<name>D4ZMC7_SHEVD</name>
<dbReference type="AlphaFoldDB" id="D4ZMC7"/>
<dbReference type="InterPro" id="IPR036397">
    <property type="entry name" value="RNaseH_sf"/>
</dbReference>
<evidence type="ECO:0000313" key="2">
    <source>
        <dbReference type="EMBL" id="BAJ02826.1"/>
    </source>
</evidence>
<dbReference type="HOGENOM" id="CLU_027402_41_4_6"/>
<dbReference type="EMBL" id="AP011177">
    <property type="protein sequence ID" value="BAJ02826.1"/>
    <property type="molecule type" value="Genomic_DNA"/>
</dbReference>
<evidence type="ECO:0000313" key="3">
    <source>
        <dbReference type="Proteomes" id="UP000002350"/>
    </source>
</evidence>
<dbReference type="PROSITE" id="PS50994">
    <property type="entry name" value="INTEGRASE"/>
    <property type="match status" value="1"/>
</dbReference>